<dbReference type="SUPFAM" id="SSF63411">
    <property type="entry name" value="LuxS/MPP-like metallohydrolase"/>
    <property type="match status" value="2"/>
</dbReference>
<evidence type="ECO:0000256" key="1">
    <source>
        <dbReference type="SAM" id="Phobius"/>
    </source>
</evidence>
<evidence type="ECO:0008006" key="4">
    <source>
        <dbReference type="Google" id="ProtNLM"/>
    </source>
</evidence>
<keyword evidence="1" id="KW-0812">Transmembrane</keyword>
<comment type="caution">
    <text evidence="2">The sequence shown here is derived from an EMBL/GenBank/DDBJ whole genome shotgun (WGS) entry which is preliminary data.</text>
</comment>
<feature type="transmembrane region" description="Helical" evidence="1">
    <location>
        <begin position="519"/>
        <end position="539"/>
    </location>
</feature>
<dbReference type="Gene3D" id="3.30.830.10">
    <property type="entry name" value="Metalloenzyme, LuxS/M16 peptidase-like"/>
    <property type="match status" value="1"/>
</dbReference>
<dbReference type="EMBL" id="JACCBE010000001">
    <property type="protein sequence ID" value="NYD59611.1"/>
    <property type="molecule type" value="Genomic_DNA"/>
</dbReference>
<protein>
    <recommendedName>
        <fullName evidence="4">Insulinase family protein</fullName>
    </recommendedName>
</protein>
<dbReference type="AlphaFoldDB" id="A0A7Y9F581"/>
<reference evidence="2 3" key="1">
    <citation type="submission" date="2020-07" db="EMBL/GenBank/DDBJ databases">
        <title>Sequencing the genomes of 1000 actinobacteria strains.</title>
        <authorList>
            <person name="Klenk H.-P."/>
        </authorList>
    </citation>
    <scope>NUCLEOTIDE SEQUENCE [LARGE SCALE GENOMIC DNA]</scope>
    <source>
        <strain evidence="2 3">DSM 18965</strain>
    </source>
</reference>
<dbReference type="Proteomes" id="UP000516957">
    <property type="component" value="Unassembled WGS sequence"/>
</dbReference>
<name>A0A7Y9F581_9ACTN</name>
<dbReference type="InterPro" id="IPR011249">
    <property type="entry name" value="Metalloenz_LuxS/M16"/>
</dbReference>
<sequence>MQQTTVDGVPCFWVDSGRPTLTARLLFRVGSADEPLNESGWLHLLEHSALHGRGGGALQVNGFVAPLVTGFDAHGPTEAVVQHLNEMTSTLTRPDPDRLLRERDVLRAEGEMRGGPSVRALSWRYGARGPGVVAMGEPGLGRATVAGLEERAHRVFARGNAALVLDGPVPPGLRLDLPDGELLPFAQAHPCKQRLPAWYVDEGLVLSGVVTRSDAATILPDIIERGLRVKFRDEAAASYAPWATYEAVDAERALVIAGSDASRVLMPTLAHQARMLVRDLGNHGPESTWLDDVKAMRRQAMTDPYALVGSAMRAAHEHLRGRPVLDQDEVLAELDATTTEDVRASAQEFASSLLLGLPGDATAPTDIPVVAQPLEAGVVTGHRFRRADWPATTHALVVDSDEAHLVANDEYTRYRASDIAGMMRWDDGGRHLITFDGWGLTVEPQDWRGGRKAVELLDALVPPARHLPMPDRDPAPPPRLPNLPRRWWNAVTRPWSHHALVAWGSLVVVLAVVRAVSSGSASGIGLPLIVAGFCFYIAAKRYDQRTYRGRQRMPDSTH</sequence>
<keyword evidence="3" id="KW-1185">Reference proteome</keyword>
<evidence type="ECO:0000313" key="2">
    <source>
        <dbReference type="EMBL" id="NYD59611.1"/>
    </source>
</evidence>
<gene>
    <name evidence="2" type="ORF">BKA08_003849</name>
</gene>
<keyword evidence="1" id="KW-0472">Membrane</keyword>
<organism evidence="2 3">
    <name type="scientific">Nocardioides marinisabuli</name>
    <dbReference type="NCBI Taxonomy" id="419476"/>
    <lineage>
        <taxon>Bacteria</taxon>
        <taxon>Bacillati</taxon>
        <taxon>Actinomycetota</taxon>
        <taxon>Actinomycetes</taxon>
        <taxon>Propionibacteriales</taxon>
        <taxon>Nocardioidaceae</taxon>
        <taxon>Nocardioides</taxon>
    </lineage>
</organism>
<dbReference type="RefSeq" id="WP_179617032.1">
    <property type="nucleotide sequence ID" value="NZ_CP059163.1"/>
</dbReference>
<dbReference type="GO" id="GO:0046872">
    <property type="term" value="F:metal ion binding"/>
    <property type="evidence" value="ECO:0007669"/>
    <property type="project" value="InterPro"/>
</dbReference>
<keyword evidence="1" id="KW-1133">Transmembrane helix</keyword>
<evidence type="ECO:0000313" key="3">
    <source>
        <dbReference type="Proteomes" id="UP000516957"/>
    </source>
</evidence>
<proteinExistence type="predicted"/>
<accession>A0A7Y9F581</accession>